<feature type="transmembrane region" description="Helical" evidence="1">
    <location>
        <begin position="227"/>
        <end position="246"/>
    </location>
</feature>
<gene>
    <name evidence="2" type="ORF">MSPICULIGERA_LOCUS17310</name>
</gene>
<name>A0AA36G4R8_9BILA</name>
<keyword evidence="1" id="KW-0472">Membrane</keyword>
<keyword evidence="3" id="KW-1185">Reference proteome</keyword>
<evidence type="ECO:0000313" key="3">
    <source>
        <dbReference type="Proteomes" id="UP001177023"/>
    </source>
</evidence>
<feature type="non-terminal residue" evidence="2">
    <location>
        <position position="272"/>
    </location>
</feature>
<organism evidence="2 3">
    <name type="scientific">Mesorhabditis spiculigera</name>
    <dbReference type="NCBI Taxonomy" id="96644"/>
    <lineage>
        <taxon>Eukaryota</taxon>
        <taxon>Metazoa</taxon>
        <taxon>Ecdysozoa</taxon>
        <taxon>Nematoda</taxon>
        <taxon>Chromadorea</taxon>
        <taxon>Rhabditida</taxon>
        <taxon>Rhabditina</taxon>
        <taxon>Rhabditomorpha</taxon>
        <taxon>Rhabditoidea</taxon>
        <taxon>Rhabditidae</taxon>
        <taxon>Mesorhabditinae</taxon>
        <taxon>Mesorhabditis</taxon>
    </lineage>
</organism>
<comment type="caution">
    <text evidence="2">The sequence shown here is derived from an EMBL/GenBank/DDBJ whole genome shotgun (WGS) entry which is preliminary data.</text>
</comment>
<protein>
    <submittedName>
        <fullName evidence="2">Uncharacterized protein</fullName>
    </submittedName>
</protein>
<dbReference type="Proteomes" id="UP001177023">
    <property type="component" value="Unassembled WGS sequence"/>
</dbReference>
<dbReference type="EMBL" id="CATQJA010002655">
    <property type="protein sequence ID" value="CAJ0579077.1"/>
    <property type="molecule type" value="Genomic_DNA"/>
</dbReference>
<accession>A0AA36G4R8</accession>
<keyword evidence="1" id="KW-0812">Transmembrane</keyword>
<dbReference type="AlphaFoldDB" id="A0AA36G4R8"/>
<evidence type="ECO:0000256" key="1">
    <source>
        <dbReference type="SAM" id="Phobius"/>
    </source>
</evidence>
<sequence length="272" mass="31341">MRPKASFLVAQHRHFCTRAPSLPFVCDLHETLTGLQLKGAEEAAHRYRESLYVRNNSALAVIVGKLLGVPSRNIEQPWRASDVYEKEEMACLHTSQCLTQDMINGFIVNSKAFLKIWVWKLYQRWFPNTSETCQSGDTPNVMILILIDGIANDARKIPYVKVYSENKALSNYLKNVEIEIFNSLVQNWEMPRVLEHLIDDLGYYMREFNLHGGEHKDHSVPEWARQLFILCAALVVFALIIEWYVVRRKLAIKKSASGIKITVGKSKTHMMF</sequence>
<reference evidence="2" key="1">
    <citation type="submission" date="2023-06" db="EMBL/GenBank/DDBJ databases">
        <authorList>
            <person name="Delattre M."/>
        </authorList>
    </citation>
    <scope>NUCLEOTIDE SEQUENCE</scope>
    <source>
        <strain evidence="2">AF72</strain>
    </source>
</reference>
<keyword evidence="1" id="KW-1133">Transmembrane helix</keyword>
<evidence type="ECO:0000313" key="2">
    <source>
        <dbReference type="EMBL" id="CAJ0579077.1"/>
    </source>
</evidence>
<proteinExistence type="predicted"/>